<dbReference type="InterPro" id="IPR024953">
    <property type="entry name" value="PP_kinase_middle"/>
</dbReference>
<dbReference type="NCBIfam" id="NF003921">
    <property type="entry name" value="PRK05443.2-2"/>
    <property type="match status" value="1"/>
</dbReference>
<dbReference type="CDD" id="cd09168">
    <property type="entry name" value="PLDc_PaPPK1_C2_like"/>
    <property type="match status" value="1"/>
</dbReference>
<keyword evidence="1 6" id="KW-0597">Phosphoprotein</keyword>
<keyword evidence="4 6" id="KW-0418">Kinase</keyword>
<dbReference type="Proteomes" id="UP000199087">
    <property type="component" value="Unassembled WGS sequence"/>
</dbReference>
<dbReference type="SUPFAM" id="SSF56024">
    <property type="entry name" value="Phospholipase D/nuclease"/>
    <property type="match status" value="2"/>
</dbReference>
<evidence type="ECO:0000256" key="7">
    <source>
        <dbReference type="RuleBase" id="RU003800"/>
    </source>
</evidence>
<evidence type="ECO:0000256" key="3">
    <source>
        <dbReference type="ARBA" id="ARBA00022741"/>
    </source>
</evidence>
<gene>
    <name evidence="6" type="primary">ppk</name>
    <name evidence="12" type="ORF">BN000_01881</name>
</gene>
<dbReference type="InterPro" id="IPR025200">
    <property type="entry name" value="PPK_C_dom2"/>
</dbReference>
<dbReference type="Pfam" id="PF13090">
    <property type="entry name" value="PP_kinase_C"/>
    <property type="match status" value="1"/>
</dbReference>
<keyword evidence="6" id="KW-0460">Magnesium</keyword>
<evidence type="ECO:0000256" key="5">
    <source>
        <dbReference type="ARBA" id="ARBA00022840"/>
    </source>
</evidence>
<feature type="active site" description="Phosphohistidine intermediate" evidence="6">
    <location>
        <position position="449"/>
    </location>
</feature>
<proteinExistence type="inferred from homology"/>
<evidence type="ECO:0000259" key="10">
    <source>
        <dbReference type="Pfam" id="PF13090"/>
    </source>
</evidence>
<comment type="cofactor">
    <cofactor evidence="6">
        <name>Mg(2+)</name>
        <dbReference type="ChEBI" id="CHEBI:18420"/>
    </cofactor>
</comment>
<dbReference type="InterPro" id="IPR036830">
    <property type="entry name" value="PP_kinase_middle_dom_sf"/>
</dbReference>
<dbReference type="GO" id="GO:0005524">
    <property type="term" value="F:ATP binding"/>
    <property type="evidence" value="ECO:0007669"/>
    <property type="project" value="UniProtKB-KW"/>
</dbReference>
<evidence type="ECO:0000259" key="8">
    <source>
        <dbReference type="Pfam" id="PF02503"/>
    </source>
</evidence>
<evidence type="ECO:0000256" key="6">
    <source>
        <dbReference type="HAMAP-Rule" id="MF_00347"/>
    </source>
</evidence>
<keyword evidence="13" id="KW-1185">Reference proteome</keyword>
<dbReference type="PANTHER" id="PTHR30218:SF0">
    <property type="entry name" value="POLYPHOSPHATE KINASE"/>
    <property type="match status" value="1"/>
</dbReference>
<dbReference type="AlphaFoldDB" id="A0A0U1NW29"/>
<dbReference type="Pfam" id="PF17941">
    <property type="entry name" value="PP_kinase_C_1"/>
    <property type="match status" value="1"/>
</dbReference>
<comment type="PTM">
    <text evidence="6 7">An intermediate of this reaction is the autophosphorylated ppk in which a phosphate is covalently linked to a histidine residue through a N-P bond.</text>
</comment>
<dbReference type="Pfam" id="PF02503">
    <property type="entry name" value="PP_kinase"/>
    <property type="match status" value="1"/>
</dbReference>
<evidence type="ECO:0000259" key="9">
    <source>
        <dbReference type="Pfam" id="PF13089"/>
    </source>
</evidence>
<comment type="function">
    <text evidence="6 7">Catalyzes the reversible transfer of the terminal phosphate of ATP to form a long-chain polyphosphate (polyP).</text>
</comment>
<dbReference type="InterPro" id="IPR025198">
    <property type="entry name" value="PPK_N_dom"/>
</dbReference>
<keyword evidence="5 6" id="KW-0067">ATP-binding</keyword>
<dbReference type="STRING" id="1499688.BN000_01881"/>
<feature type="domain" description="Polyphosphate kinase C-terminal" evidence="11">
    <location>
        <begin position="345"/>
        <end position="509"/>
    </location>
</feature>
<comment type="similarity">
    <text evidence="6 7">Belongs to the polyphosphate kinase 1 (PPK1) family.</text>
</comment>
<evidence type="ECO:0000313" key="12">
    <source>
        <dbReference type="EMBL" id="CRK81962.1"/>
    </source>
</evidence>
<dbReference type="NCBIfam" id="NF003920">
    <property type="entry name" value="PRK05443.2-1"/>
    <property type="match status" value="1"/>
</dbReference>
<protein>
    <recommendedName>
        <fullName evidence="6 7">Polyphosphate kinase</fullName>
        <ecNumber evidence="6 7">2.7.4.1</ecNumber>
    </recommendedName>
    <alternativeName>
        <fullName evidence="6">ATP-polyphosphate phosphotransferase</fullName>
    </alternativeName>
    <alternativeName>
        <fullName evidence="6">Polyphosphoric acid kinase</fullName>
    </alternativeName>
</protein>
<keyword evidence="3 6" id="KW-0547">Nucleotide-binding</keyword>
<feature type="binding site" evidence="6">
    <location>
        <position position="389"/>
    </location>
    <ligand>
        <name>Mg(2+)</name>
        <dbReference type="ChEBI" id="CHEBI:18420"/>
    </ligand>
</feature>
<feature type="binding site" evidence="6">
    <location>
        <position position="482"/>
    </location>
    <ligand>
        <name>ATP</name>
        <dbReference type="ChEBI" id="CHEBI:30616"/>
    </ligand>
</feature>
<feature type="domain" description="Polyphosphate kinase middle" evidence="8">
    <location>
        <begin position="129"/>
        <end position="311"/>
    </location>
</feature>
<dbReference type="HAMAP" id="MF_00347">
    <property type="entry name" value="Polyphosphate_kinase"/>
    <property type="match status" value="1"/>
</dbReference>
<dbReference type="EC" id="2.7.4.1" evidence="6 7"/>
<keyword evidence="6" id="KW-0479">Metal-binding</keyword>
<dbReference type="PIRSF" id="PIRSF015589">
    <property type="entry name" value="PP_kinase"/>
    <property type="match status" value="1"/>
</dbReference>
<feature type="domain" description="Polyphosphate kinase N-terminal" evidence="9">
    <location>
        <begin position="13"/>
        <end position="113"/>
    </location>
</feature>
<evidence type="ECO:0000256" key="2">
    <source>
        <dbReference type="ARBA" id="ARBA00022679"/>
    </source>
</evidence>
<sequence length="715" mass="83811">MEEYIDLNNHAYYNNRELSWLAFNKRVLEEAMDERNPVLERLKFLAIFSSNLDEFFMVRVAGLKDQIQAGYTKPENKSGLTPKEQIREISKLTQELVQTHYNTFKLLLTKIEDQISILSIDDLSKQELTKLEQHFDEVIFPVLTPMGIDAYRPFPLLANKSLNLAVSLCNHHECLPIYKKMAIVQIPRGFDRYVEVPRNDRSNRKYYVFLEDLISHFVYKLFKGLKVHSVTQFRITRNADLEIHEQNATDFLKEIEEELKMRKWGETVRLELSNKQIDHDMFTYLVDEMEIQKDDAYFIDGPLDLTFLFNFYKQHAPFMEQYIFEPLIPQPPRDLLLNNRWKKLNIFDAAEQKDILLHHPYESFEPVVDFVHCAAGDPNVLAIKQTLYRVSRQSPIIEALKKAAENGKQVLVLVELKARFDEEHNVHWAKELEESGCLVIYGKTFLKTHSKITLVVRKKNGQIQRFVHLGTGNYNEETAKIYSDFGLITSNEEFGIDATNFFNYLSGFMERPQFHHFSMSPMEIRDDFIQFIDDEIKYHKQFGNGRIIAKMNSFTEKHLIMKLYEASQAGVKIDLIVRGICCLRPGIVGVSENIRVRSIVGRFLEHSRIYYFHHNGEQKIYLASADLMTRNIEKRVEIAFPIYNKALKEWINQILSIFLQDNVKAREQDQHGYYSYVEKRQDEENIDSQMTFFKLAYEAAENQAELAVNPLPGLT</sequence>
<dbReference type="GO" id="GO:0008976">
    <property type="term" value="F:polyphosphate kinase activity"/>
    <property type="evidence" value="ECO:0007669"/>
    <property type="project" value="UniProtKB-UniRule"/>
</dbReference>
<dbReference type="PANTHER" id="PTHR30218">
    <property type="entry name" value="POLYPHOSPHATE KINASE"/>
    <property type="match status" value="1"/>
</dbReference>
<comment type="catalytic activity">
    <reaction evidence="6 7">
        <text>[phosphate](n) + ATP = [phosphate](n+1) + ADP</text>
        <dbReference type="Rhea" id="RHEA:19573"/>
        <dbReference type="Rhea" id="RHEA-COMP:9859"/>
        <dbReference type="Rhea" id="RHEA-COMP:14280"/>
        <dbReference type="ChEBI" id="CHEBI:16838"/>
        <dbReference type="ChEBI" id="CHEBI:30616"/>
        <dbReference type="ChEBI" id="CHEBI:456216"/>
        <dbReference type="EC" id="2.7.4.1"/>
    </reaction>
</comment>
<dbReference type="InterPro" id="IPR036832">
    <property type="entry name" value="PPK_N_dom_sf"/>
</dbReference>
<dbReference type="GO" id="GO:0009358">
    <property type="term" value="C:polyphosphate kinase complex"/>
    <property type="evidence" value="ECO:0007669"/>
    <property type="project" value="InterPro"/>
</dbReference>
<dbReference type="NCBIfam" id="NF003918">
    <property type="entry name" value="PRK05443.1-2"/>
    <property type="match status" value="1"/>
</dbReference>
<feature type="binding site" evidence="6">
    <location>
        <position position="419"/>
    </location>
    <ligand>
        <name>Mg(2+)</name>
        <dbReference type="ChEBI" id="CHEBI:18420"/>
    </ligand>
</feature>
<evidence type="ECO:0000313" key="13">
    <source>
        <dbReference type="Proteomes" id="UP000199087"/>
    </source>
</evidence>
<evidence type="ECO:0000256" key="1">
    <source>
        <dbReference type="ARBA" id="ARBA00022553"/>
    </source>
</evidence>
<feature type="binding site" evidence="6">
    <location>
        <position position="606"/>
    </location>
    <ligand>
        <name>ATP</name>
        <dbReference type="ChEBI" id="CHEBI:30616"/>
    </ligand>
</feature>
<keyword evidence="2 6" id="KW-0808">Transferase</keyword>
<dbReference type="SUPFAM" id="SSF143724">
    <property type="entry name" value="PHP14-like"/>
    <property type="match status" value="1"/>
</dbReference>
<dbReference type="SUPFAM" id="SSF140356">
    <property type="entry name" value="PPK N-terminal domain-like"/>
    <property type="match status" value="1"/>
</dbReference>
<name>A0A0U1NW29_9BACI</name>
<dbReference type="NCBIfam" id="NF003917">
    <property type="entry name" value="PRK05443.1-1"/>
    <property type="match status" value="1"/>
</dbReference>
<dbReference type="InterPro" id="IPR003414">
    <property type="entry name" value="PP_kinase"/>
</dbReference>
<dbReference type="Pfam" id="PF13089">
    <property type="entry name" value="PP_kinase_N"/>
    <property type="match status" value="1"/>
</dbReference>
<feature type="binding site" evidence="6">
    <location>
        <position position="51"/>
    </location>
    <ligand>
        <name>ATP</name>
        <dbReference type="ChEBI" id="CHEBI:30616"/>
    </ligand>
</feature>
<accession>A0A0U1NW29</accession>
<dbReference type="CDD" id="cd09165">
    <property type="entry name" value="PLDc_PaPPK1_C1_like"/>
    <property type="match status" value="1"/>
</dbReference>
<dbReference type="Gene3D" id="1.20.58.310">
    <property type="entry name" value="Polyphosphate kinase N-terminal domain"/>
    <property type="match status" value="1"/>
</dbReference>
<evidence type="ECO:0000256" key="4">
    <source>
        <dbReference type="ARBA" id="ARBA00022777"/>
    </source>
</evidence>
<reference evidence="13" key="1">
    <citation type="submission" date="2015-05" db="EMBL/GenBank/DDBJ databases">
        <authorList>
            <person name="Urmite Genomes"/>
        </authorList>
    </citation>
    <scope>NUCLEOTIDE SEQUENCE [LARGE SCALE GENOMIC DNA]</scope>
    <source>
        <strain evidence="13">LF1</strain>
    </source>
</reference>
<dbReference type="InterPro" id="IPR041108">
    <property type="entry name" value="PP_kinase_C_1"/>
</dbReference>
<dbReference type="NCBIfam" id="TIGR03705">
    <property type="entry name" value="poly_P_kin"/>
    <property type="match status" value="1"/>
</dbReference>
<organism evidence="12 13">
    <name type="scientific">Neobacillus massiliamazoniensis</name>
    <dbReference type="NCBI Taxonomy" id="1499688"/>
    <lineage>
        <taxon>Bacteria</taxon>
        <taxon>Bacillati</taxon>
        <taxon>Bacillota</taxon>
        <taxon>Bacilli</taxon>
        <taxon>Bacillales</taxon>
        <taxon>Bacillaceae</taxon>
        <taxon>Neobacillus</taxon>
    </lineage>
</organism>
<evidence type="ECO:0000259" key="11">
    <source>
        <dbReference type="Pfam" id="PF17941"/>
    </source>
</evidence>
<feature type="binding site" evidence="6">
    <location>
        <position position="578"/>
    </location>
    <ligand>
        <name>ATP</name>
        <dbReference type="ChEBI" id="CHEBI:30616"/>
    </ligand>
</feature>
<dbReference type="EMBL" id="CVRB01000002">
    <property type="protein sequence ID" value="CRK81962.1"/>
    <property type="molecule type" value="Genomic_DNA"/>
</dbReference>
<dbReference type="GO" id="GO:0006799">
    <property type="term" value="P:polyphosphate biosynthetic process"/>
    <property type="evidence" value="ECO:0007669"/>
    <property type="project" value="UniProtKB-UniRule"/>
</dbReference>
<feature type="domain" description="Polyphosphate kinase C-terminal" evidence="10">
    <location>
        <begin position="519"/>
        <end position="689"/>
    </location>
</feature>
<dbReference type="Gene3D" id="3.30.870.10">
    <property type="entry name" value="Endonuclease Chain A"/>
    <property type="match status" value="2"/>
</dbReference>
<dbReference type="GO" id="GO:0046872">
    <property type="term" value="F:metal ion binding"/>
    <property type="evidence" value="ECO:0007669"/>
    <property type="project" value="UniProtKB-KW"/>
</dbReference>
<dbReference type="Gene3D" id="3.30.1840.10">
    <property type="entry name" value="Polyphosphate kinase middle domain"/>
    <property type="match status" value="1"/>
</dbReference>